<proteinExistence type="predicted"/>
<dbReference type="AlphaFoldDB" id="R0I580"/>
<dbReference type="PANTHER" id="PTHR11748:SF114">
    <property type="entry name" value="ARYL-ALCOHOL OXIDASE VANILLYL-ALCOHOL OXIDASE (AFU_ORTHOLOGUE AFUA_3G09500)-RELATED"/>
    <property type="match status" value="1"/>
</dbReference>
<evidence type="ECO:0000259" key="5">
    <source>
        <dbReference type="PROSITE" id="PS51387"/>
    </source>
</evidence>
<dbReference type="PROSITE" id="PS51387">
    <property type="entry name" value="FAD_PCMH"/>
    <property type="match status" value="1"/>
</dbReference>
<dbReference type="HOGENOM" id="CLU_024402_0_1_1"/>
<evidence type="ECO:0000313" key="6">
    <source>
        <dbReference type="EMBL" id="EOA80731.1"/>
    </source>
</evidence>
<dbReference type="Gene3D" id="3.30.465.10">
    <property type="match status" value="1"/>
</dbReference>
<dbReference type="PANTHER" id="PTHR11748">
    <property type="entry name" value="D-LACTATE DEHYDROGENASE"/>
    <property type="match status" value="1"/>
</dbReference>
<keyword evidence="2" id="KW-0285">Flavoprotein</keyword>
<organism evidence="6 7">
    <name type="scientific">Exserohilum turcicum (strain 28A)</name>
    <name type="common">Northern leaf blight fungus</name>
    <name type="synonym">Setosphaeria turcica</name>
    <dbReference type="NCBI Taxonomy" id="671987"/>
    <lineage>
        <taxon>Eukaryota</taxon>
        <taxon>Fungi</taxon>
        <taxon>Dikarya</taxon>
        <taxon>Ascomycota</taxon>
        <taxon>Pezizomycotina</taxon>
        <taxon>Dothideomycetes</taxon>
        <taxon>Pleosporomycetidae</taxon>
        <taxon>Pleosporales</taxon>
        <taxon>Pleosporineae</taxon>
        <taxon>Pleosporaceae</taxon>
        <taxon>Exserohilum</taxon>
    </lineage>
</organism>
<dbReference type="InterPro" id="IPR016167">
    <property type="entry name" value="FAD-bd_PCMH_sub1"/>
</dbReference>
<keyword evidence="4" id="KW-0560">Oxidoreductase</keyword>
<dbReference type="Gene3D" id="3.40.462.10">
    <property type="entry name" value="FAD-linked oxidases, C-terminal domain"/>
    <property type="match status" value="1"/>
</dbReference>
<dbReference type="InterPro" id="IPR016171">
    <property type="entry name" value="Vanillyl_alc_oxidase_C-sub2"/>
</dbReference>
<evidence type="ECO:0000256" key="3">
    <source>
        <dbReference type="ARBA" id="ARBA00022827"/>
    </source>
</evidence>
<dbReference type="InterPro" id="IPR016166">
    <property type="entry name" value="FAD-bd_PCMH"/>
</dbReference>
<accession>R0I580</accession>
<dbReference type="InterPro" id="IPR016170">
    <property type="entry name" value="Cytok_DH_C_sf"/>
</dbReference>
<dbReference type="RefSeq" id="XP_008031239.1">
    <property type="nucleotide sequence ID" value="XM_008033048.1"/>
</dbReference>
<dbReference type="InterPro" id="IPR004113">
    <property type="entry name" value="FAD-bd_oxidored_4_C"/>
</dbReference>
<dbReference type="STRING" id="671987.R0I580"/>
<dbReference type="GO" id="GO:1903457">
    <property type="term" value="P:lactate catabolic process"/>
    <property type="evidence" value="ECO:0007669"/>
    <property type="project" value="TreeGrafter"/>
</dbReference>
<comment type="cofactor">
    <cofactor evidence="1">
        <name>FAD</name>
        <dbReference type="ChEBI" id="CHEBI:57692"/>
    </cofactor>
</comment>
<dbReference type="InterPro" id="IPR036318">
    <property type="entry name" value="FAD-bd_PCMH-like_sf"/>
</dbReference>
<feature type="domain" description="FAD-binding PCMH-type" evidence="5">
    <location>
        <begin position="78"/>
        <end position="264"/>
    </location>
</feature>
<dbReference type="Pfam" id="PF02913">
    <property type="entry name" value="FAD-oxidase_C"/>
    <property type="match status" value="1"/>
</dbReference>
<dbReference type="GeneID" id="19404045"/>
<keyword evidence="7" id="KW-1185">Reference proteome</keyword>
<dbReference type="EMBL" id="KB908877">
    <property type="protein sequence ID" value="EOA80731.1"/>
    <property type="molecule type" value="Genomic_DNA"/>
</dbReference>
<name>R0I580_EXST2</name>
<evidence type="ECO:0000256" key="2">
    <source>
        <dbReference type="ARBA" id="ARBA00022630"/>
    </source>
</evidence>
<dbReference type="GO" id="GO:0071949">
    <property type="term" value="F:FAD binding"/>
    <property type="evidence" value="ECO:0007669"/>
    <property type="project" value="InterPro"/>
</dbReference>
<dbReference type="Gene3D" id="3.30.43.10">
    <property type="entry name" value="Uridine Diphospho-n-acetylenolpyruvylglucosamine Reductase, domain 2"/>
    <property type="match status" value="1"/>
</dbReference>
<dbReference type="GO" id="GO:0008720">
    <property type="term" value="F:D-lactate dehydrogenase (NAD+) activity"/>
    <property type="evidence" value="ECO:0007669"/>
    <property type="project" value="TreeGrafter"/>
</dbReference>
<dbReference type="eggNOG" id="KOG1232">
    <property type="taxonomic scope" value="Eukaryota"/>
</dbReference>
<dbReference type="SUPFAM" id="SSF55103">
    <property type="entry name" value="FAD-linked oxidases, C-terminal domain"/>
    <property type="match status" value="1"/>
</dbReference>
<sequence>MARAPAYRDPEYQSTHYNLFANSITKPLPSVLPPDVDRPTFERAIARYKSVVGAEQVSQGDDLKEYIDPFELQEDAGTRLMPSAAVRPKNTDELKGILAVSNEFGIPVWTFSRGKNLGYGGPSPRVRGSVALDLHRMDKIIEVNAEYAYAVVEPGVTFTDLYNYCAKNNLKVWPSTPSLGWGSVVGNTLDRGMGFTPTAVHHQNIAGVEAMLANGDLVRTGQFAISNSPSAHLSKFTYGPSIEGLFLQSNLGVVTKLGVWLTPTPQAYMSCTFSVPDMEDVETIIDVFGPLRRDGLVPNPIYVSNVTEWLGMLGYREDYWPHETPIPDWRIKELQKQLGLGYWSAKFGLYGAKDVIQAHFDELQKIIKQKAPKGTLVGKMFAAPEGQGLDPTSVPEEEGGFFVGIPSLWSLPMIKFRLPKSGGGIGAHCDYCPIVPSNGKEILSWVKETKRITEEQNFDMFCDFFIHERHVIFVTTMVHDKANATHRQAVQKIFDGLFEAGKQRGYSKYRSHVNHMDRIAALYDFNDHAYRRFVETIKDAVDPNGILSPGKQGIWPKRFREHAAAHPRL</sequence>
<keyword evidence="3" id="KW-0274">FAD</keyword>
<evidence type="ECO:0000256" key="1">
    <source>
        <dbReference type="ARBA" id="ARBA00001974"/>
    </source>
</evidence>
<dbReference type="GO" id="GO:0004458">
    <property type="term" value="F:D-lactate dehydrogenase (cytochrome) activity"/>
    <property type="evidence" value="ECO:0007669"/>
    <property type="project" value="TreeGrafter"/>
</dbReference>
<dbReference type="OrthoDB" id="5332616at2759"/>
<dbReference type="GO" id="GO:0005739">
    <property type="term" value="C:mitochondrion"/>
    <property type="evidence" value="ECO:0007669"/>
    <property type="project" value="TreeGrafter"/>
</dbReference>
<dbReference type="InterPro" id="IPR006094">
    <property type="entry name" value="Oxid_FAD_bind_N"/>
</dbReference>
<gene>
    <name evidence="6" type="ORF">SETTUDRAFT_35655</name>
</gene>
<evidence type="ECO:0000256" key="4">
    <source>
        <dbReference type="ARBA" id="ARBA00023002"/>
    </source>
</evidence>
<dbReference type="SUPFAM" id="SSF56176">
    <property type="entry name" value="FAD-binding/transporter-associated domain-like"/>
    <property type="match status" value="1"/>
</dbReference>
<dbReference type="Gene3D" id="1.10.45.10">
    <property type="entry name" value="Vanillyl-alcohol Oxidase, Chain A, domain 4"/>
    <property type="match status" value="1"/>
</dbReference>
<reference evidence="6 7" key="2">
    <citation type="journal article" date="2013" name="PLoS Genet.">
        <title>Comparative genome structure, secondary metabolite, and effector coding capacity across Cochliobolus pathogens.</title>
        <authorList>
            <person name="Condon B.J."/>
            <person name="Leng Y."/>
            <person name="Wu D."/>
            <person name="Bushley K.E."/>
            <person name="Ohm R.A."/>
            <person name="Otillar R."/>
            <person name="Martin J."/>
            <person name="Schackwitz W."/>
            <person name="Grimwood J."/>
            <person name="MohdZainudin N."/>
            <person name="Xue C."/>
            <person name="Wang R."/>
            <person name="Manning V.A."/>
            <person name="Dhillon B."/>
            <person name="Tu Z.J."/>
            <person name="Steffenson B.J."/>
            <person name="Salamov A."/>
            <person name="Sun H."/>
            <person name="Lowry S."/>
            <person name="LaButti K."/>
            <person name="Han J."/>
            <person name="Copeland A."/>
            <person name="Lindquist E."/>
            <person name="Barry K."/>
            <person name="Schmutz J."/>
            <person name="Baker S.E."/>
            <person name="Ciuffetti L.M."/>
            <person name="Grigoriev I.V."/>
            <person name="Zhong S."/>
            <person name="Turgeon B.G."/>
        </authorList>
    </citation>
    <scope>NUCLEOTIDE SEQUENCE [LARGE SCALE GENOMIC DNA]</scope>
    <source>
        <strain evidence="7">28A</strain>
    </source>
</reference>
<dbReference type="InterPro" id="IPR016164">
    <property type="entry name" value="FAD-linked_Oxase-like_C"/>
</dbReference>
<dbReference type="Pfam" id="PF01565">
    <property type="entry name" value="FAD_binding_4"/>
    <property type="match status" value="1"/>
</dbReference>
<dbReference type="InterPro" id="IPR016169">
    <property type="entry name" value="FAD-bd_PCMH_sub2"/>
</dbReference>
<protein>
    <recommendedName>
        <fullName evidence="5">FAD-binding PCMH-type domain-containing protein</fullName>
    </recommendedName>
</protein>
<dbReference type="Proteomes" id="UP000016935">
    <property type="component" value="Unassembled WGS sequence"/>
</dbReference>
<evidence type="ECO:0000313" key="7">
    <source>
        <dbReference type="Proteomes" id="UP000016935"/>
    </source>
</evidence>
<reference evidence="6 7" key="1">
    <citation type="journal article" date="2012" name="PLoS Pathog.">
        <title>Diverse lifestyles and strategies of plant pathogenesis encoded in the genomes of eighteen Dothideomycetes fungi.</title>
        <authorList>
            <person name="Ohm R.A."/>
            <person name="Feau N."/>
            <person name="Henrissat B."/>
            <person name="Schoch C.L."/>
            <person name="Horwitz B.A."/>
            <person name="Barry K.W."/>
            <person name="Condon B.J."/>
            <person name="Copeland A.C."/>
            <person name="Dhillon B."/>
            <person name="Glaser F."/>
            <person name="Hesse C.N."/>
            <person name="Kosti I."/>
            <person name="LaButti K."/>
            <person name="Lindquist E.A."/>
            <person name="Lucas S."/>
            <person name="Salamov A.A."/>
            <person name="Bradshaw R.E."/>
            <person name="Ciuffetti L."/>
            <person name="Hamelin R.C."/>
            <person name="Kema G.H.J."/>
            <person name="Lawrence C."/>
            <person name="Scott J.A."/>
            <person name="Spatafora J.W."/>
            <person name="Turgeon B.G."/>
            <person name="de Wit P.J.G.M."/>
            <person name="Zhong S."/>
            <person name="Goodwin S.B."/>
            <person name="Grigoriev I.V."/>
        </authorList>
    </citation>
    <scope>NUCLEOTIDE SEQUENCE [LARGE SCALE GENOMIC DNA]</scope>
    <source>
        <strain evidence="7">28A</strain>
    </source>
</reference>